<organism evidence="1 2">
    <name type="scientific">Fusarium sarcochroum</name>
    <dbReference type="NCBI Taxonomy" id="1208366"/>
    <lineage>
        <taxon>Eukaryota</taxon>
        <taxon>Fungi</taxon>
        <taxon>Dikarya</taxon>
        <taxon>Ascomycota</taxon>
        <taxon>Pezizomycotina</taxon>
        <taxon>Sordariomycetes</taxon>
        <taxon>Hypocreomycetidae</taxon>
        <taxon>Hypocreales</taxon>
        <taxon>Nectriaceae</taxon>
        <taxon>Fusarium</taxon>
        <taxon>Fusarium lateritium species complex</taxon>
    </lineage>
</organism>
<evidence type="ECO:0000313" key="2">
    <source>
        <dbReference type="Proteomes" id="UP000622797"/>
    </source>
</evidence>
<comment type="caution">
    <text evidence="1">The sequence shown here is derived from an EMBL/GenBank/DDBJ whole genome shotgun (WGS) entry which is preliminary data.</text>
</comment>
<protein>
    <submittedName>
        <fullName evidence="1">Uncharacterized protein</fullName>
    </submittedName>
</protein>
<dbReference type="Proteomes" id="UP000622797">
    <property type="component" value="Unassembled WGS sequence"/>
</dbReference>
<reference evidence="1" key="1">
    <citation type="journal article" date="2020" name="BMC Genomics">
        <title>Correction to: Identification and distribution of gene clusters required for synthesis of sphingolipid metabolism inhibitors in diverse species of the filamentous fungus Fusarium.</title>
        <authorList>
            <person name="Kim H.S."/>
            <person name="Lohmar J.M."/>
            <person name="Busman M."/>
            <person name="Brown D.W."/>
            <person name="Naumann T.A."/>
            <person name="Divon H.H."/>
            <person name="Lysoe E."/>
            <person name="Uhlig S."/>
            <person name="Proctor R.H."/>
        </authorList>
    </citation>
    <scope>NUCLEOTIDE SEQUENCE</scope>
    <source>
        <strain evidence="1">NRRL 20472</strain>
    </source>
</reference>
<reference evidence="1" key="2">
    <citation type="submission" date="2020-05" db="EMBL/GenBank/DDBJ databases">
        <authorList>
            <person name="Kim H.-S."/>
            <person name="Proctor R.H."/>
            <person name="Brown D.W."/>
        </authorList>
    </citation>
    <scope>NUCLEOTIDE SEQUENCE</scope>
    <source>
        <strain evidence="1">NRRL 20472</strain>
    </source>
</reference>
<accession>A0A8H4X8S6</accession>
<sequence length="546" mass="62808">MASPDRTKLYLRYKECDDFAFTALCGLDYRNLTTSDLINSSKRQLSPAKKAEIVSKLQESCQYRREIQAFYGPEISDPKRSTHAYFLKALSCIIENLSPSTGSYEESEAIKDNIAERQDLLAKGSITSRDQHPFEERTIDQEDFLDFLEELKSLCAIMFRSFDKSEEMGYIGVSLVFDAVFLELESRVNQARLLCQHWFDEHGCLKAIAPHAFLGELEEVLGEDAMEKFGELCEFASRINRGSVPKIIFVTILCQYHDDFPLIGQIARFIFRQTRRPISQDLRSSAMLMCDRVRQCSEGLPNLFPSKDFLTTHATHESILERCDDILLFNKLFTIVALNCVTTYRIILNHPLIPALFHVYTYMLLNNETAILQELEEFCGHAASASALFWDERPSSHSQLLDSLWEWVIQDGRHNRAQSIAERRYRSLVTARLTENDGVLDGTVLKLIEQRGDQTMWDALLDRIKVEMSIPDVNVLWTLTLTVVRILKNNQKLDSKDAARFLCHLCDGLRNVVTVKIKEHSVEKEKKDVRKNLMHMIMSRLRPKAA</sequence>
<evidence type="ECO:0000313" key="1">
    <source>
        <dbReference type="EMBL" id="KAF4965131.1"/>
    </source>
</evidence>
<proteinExistence type="predicted"/>
<name>A0A8H4X8S6_9HYPO</name>
<keyword evidence="2" id="KW-1185">Reference proteome</keyword>
<dbReference type="AlphaFoldDB" id="A0A8H4X8S6"/>
<dbReference type="EMBL" id="JABEXW010000369">
    <property type="protein sequence ID" value="KAF4965131.1"/>
    <property type="molecule type" value="Genomic_DNA"/>
</dbReference>
<gene>
    <name evidence="1" type="ORF">FSARC_7031</name>
</gene>